<dbReference type="PANTHER" id="PTHR19964">
    <property type="entry name" value="MULTIPLE PDZ DOMAIN PROTEIN"/>
    <property type="match status" value="1"/>
</dbReference>
<dbReference type="Gene3D" id="2.30.42.10">
    <property type="match status" value="1"/>
</dbReference>
<dbReference type="Pfam" id="PF00595">
    <property type="entry name" value="PDZ"/>
    <property type="match status" value="1"/>
</dbReference>
<evidence type="ECO:0000313" key="2">
    <source>
        <dbReference type="EMBL" id="VDO86933.1"/>
    </source>
</evidence>
<name>A0A183IAM8_9BILA</name>
<reference evidence="4" key="1">
    <citation type="submission" date="2016-06" db="UniProtKB">
        <authorList>
            <consortium name="WormBaseParasite"/>
        </authorList>
    </citation>
    <scope>IDENTIFICATION</scope>
</reference>
<protein>
    <submittedName>
        <fullName evidence="4">PDZ domain-containing protein</fullName>
    </submittedName>
</protein>
<evidence type="ECO:0000259" key="1">
    <source>
        <dbReference type="PROSITE" id="PS50106"/>
    </source>
</evidence>
<reference evidence="2 3" key="2">
    <citation type="submission" date="2018-11" db="EMBL/GenBank/DDBJ databases">
        <authorList>
            <consortium name="Pathogen Informatics"/>
        </authorList>
    </citation>
    <scope>NUCLEOTIDE SEQUENCE [LARGE SCALE GENOMIC DNA]</scope>
</reference>
<dbReference type="InterPro" id="IPR051342">
    <property type="entry name" value="PDZ_scaffold"/>
</dbReference>
<dbReference type="InterPro" id="IPR001478">
    <property type="entry name" value="PDZ"/>
</dbReference>
<dbReference type="WBParaSite" id="SBAD_0000069501-mRNA-1">
    <property type="protein sequence ID" value="SBAD_0000069501-mRNA-1"/>
    <property type="gene ID" value="SBAD_0000069501"/>
</dbReference>
<dbReference type="PANTHER" id="PTHR19964:SF96">
    <property type="entry name" value="FERM DOMAIN (PROTEIN4.1-EZRIN-RADIXIN-MOESIN) FAMILY-RELATED"/>
    <property type="match status" value="1"/>
</dbReference>
<evidence type="ECO:0000313" key="4">
    <source>
        <dbReference type="WBParaSite" id="SBAD_0000069501-mRNA-1"/>
    </source>
</evidence>
<gene>
    <name evidence="2" type="ORF">SBAD_LOCUS672</name>
</gene>
<dbReference type="PROSITE" id="PS50106">
    <property type="entry name" value="PDZ"/>
    <property type="match status" value="1"/>
</dbReference>
<dbReference type="OrthoDB" id="5917245at2759"/>
<evidence type="ECO:0000313" key="3">
    <source>
        <dbReference type="Proteomes" id="UP000270296"/>
    </source>
</evidence>
<sequence>MDDDEPDYLYDEDKLGMTVSSASVTLTKDENNLIGISIGGGSPVCPCVYIVQIFDGTPAAVDGSLEPGDEILRINRQPVKGKSRTEVARMIQGCKDSVTIVYNKLHANPKQGKTLDIGNIYRRCRKLT</sequence>
<accession>A0A183IAM8</accession>
<feature type="domain" description="PDZ" evidence="1">
    <location>
        <begin position="23"/>
        <end position="106"/>
    </location>
</feature>
<dbReference type="CDD" id="cd06722">
    <property type="entry name" value="PDZ_PICK1-like"/>
    <property type="match status" value="1"/>
</dbReference>
<dbReference type="SUPFAM" id="SSF50156">
    <property type="entry name" value="PDZ domain-like"/>
    <property type="match status" value="1"/>
</dbReference>
<proteinExistence type="predicted"/>
<dbReference type="InterPro" id="IPR036034">
    <property type="entry name" value="PDZ_sf"/>
</dbReference>
<dbReference type="Proteomes" id="UP000270296">
    <property type="component" value="Unassembled WGS sequence"/>
</dbReference>
<organism evidence="4">
    <name type="scientific">Soboliphyme baturini</name>
    <dbReference type="NCBI Taxonomy" id="241478"/>
    <lineage>
        <taxon>Eukaryota</taxon>
        <taxon>Metazoa</taxon>
        <taxon>Ecdysozoa</taxon>
        <taxon>Nematoda</taxon>
        <taxon>Enoplea</taxon>
        <taxon>Dorylaimia</taxon>
        <taxon>Dioctophymatida</taxon>
        <taxon>Dioctophymatoidea</taxon>
        <taxon>Soboliphymatidae</taxon>
        <taxon>Soboliphyme</taxon>
    </lineage>
</organism>
<dbReference type="SMART" id="SM00228">
    <property type="entry name" value="PDZ"/>
    <property type="match status" value="1"/>
</dbReference>
<keyword evidence="3" id="KW-1185">Reference proteome</keyword>
<dbReference type="FunFam" id="2.30.42.10:FF:000073">
    <property type="entry name" value="Interacting with PRKCA"/>
    <property type="match status" value="1"/>
</dbReference>
<dbReference type="AlphaFoldDB" id="A0A183IAM8"/>
<dbReference type="EMBL" id="UZAM01002832">
    <property type="protein sequence ID" value="VDO86933.1"/>
    <property type="molecule type" value="Genomic_DNA"/>
</dbReference>